<keyword evidence="1" id="KW-0812">Transmembrane</keyword>
<protein>
    <submittedName>
        <fullName evidence="2">Uncharacterized protein</fullName>
    </submittedName>
</protein>
<organism evidence="2 3">
    <name type="scientific">Pseudomonas asturiensis</name>
    <dbReference type="NCBI Taxonomy" id="1190415"/>
    <lineage>
        <taxon>Bacteria</taxon>
        <taxon>Pseudomonadati</taxon>
        <taxon>Pseudomonadota</taxon>
        <taxon>Gammaproteobacteria</taxon>
        <taxon>Pseudomonadales</taxon>
        <taxon>Pseudomonadaceae</taxon>
        <taxon>Pseudomonas</taxon>
    </lineage>
</organism>
<feature type="transmembrane region" description="Helical" evidence="1">
    <location>
        <begin position="20"/>
        <end position="36"/>
    </location>
</feature>
<evidence type="ECO:0000313" key="3">
    <source>
        <dbReference type="Proteomes" id="UP000183983"/>
    </source>
</evidence>
<accession>A0A1M7PT46</accession>
<dbReference type="EMBL" id="FRDA01000013">
    <property type="protein sequence ID" value="SHN20596.1"/>
    <property type="molecule type" value="Genomic_DNA"/>
</dbReference>
<evidence type="ECO:0000313" key="2">
    <source>
        <dbReference type="EMBL" id="SHN20596.1"/>
    </source>
</evidence>
<feature type="transmembrane region" description="Helical" evidence="1">
    <location>
        <begin position="121"/>
        <end position="144"/>
    </location>
</feature>
<keyword evidence="1" id="KW-1133">Transmembrane helix</keyword>
<name>A0A1M7PT46_9PSED</name>
<dbReference type="Proteomes" id="UP000183983">
    <property type="component" value="Unassembled WGS sequence"/>
</dbReference>
<gene>
    <name evidence="2" type="ORF">SAMN05216593_11345</name>
</gene>
<dbReference type="AlphaFoldDB" id="A0A1M7PT46"/>
<dbReference type="RefSeq" id="WP_073169885.1">
    <property type="nucleotide sequence ID" value="NZ_FRDA01000013.1"/>
</dbReference>
<dbReference type="OrthoDB" id="9256313at2"/>
<reference evidence="2 3" key="1">
    <citation type="submission" date="2016-11" db="EMBL/GenBank/DDBJ databases">
        <authorList>
            <person name="Jaros S."/>
            <person name="Januszkiewicz K."/>
            <person name="Wedrychowicz H."/>
        </authorList>
    </citation>
    <scope>NUCLEOTIDE SEQUENCE [LARGE SCALE GENOMIC DNA]</scope>
    <source>
        <strain evidence="2 3">LMG 26898</strain>
    </source>
</reference>
<feature type="transmembrane region" description="Helical" evidence="1">
    <location>
        <begin position="56"/>
        <end position="75"/>
    </location>
</feature>
<evidence type="ECO:0000256" key="1">
    <source>
        <dbReference type="SAM" id="Phobius"/>
    </source>
</evidence>
<proteinExistence type="predicted"/>
<keyword evidence="1" id="KW-0472">Membrane</keyword>
<sequence>MFFGENRKAFLEFLRNLTPQALFLTLAFVFGSRLDLSLSPSSFDPTFEGVKRTIPFLFSLLVFIGACLANMSLFIESAVSSPAELKERLKTITQEEPHFFKRQKKLARATWQDNKSGYLEVVLVLLISQIAFIAVVVVAAQAALSSSFL</sequence>